<keyword evidence="2" id="KW-1185">Reference proteome</keyword>
<evidence type="ECO:0008006" key="3">
    <source>
        <dbReference type="Google" id="ProtNLM"/>
    </source>
</evidence>
<comment type="caution">
    <text evidence="1">The sequence shown here is derived from an EMBL/GenBank/DDBJ whole genome shotgun (WGS) entry which is preliminary data.</text>
</comment>
<sequence length="105" mass="11538">MQKPSVIPELTLAVTAAATWVAQKVARTCVLPVSAGLLHTSKVSRKDNREMTAPCPSSLCFCLQYTMCHAVVGGCHCIERADYSFTMSYSAFHPWYVSVLVHRAC</sequence>
<evidence type="ECO:0000313" key="2">
    <source>
        <dbReference type="Proteomes" id="UP001469553"/>
    </source>
</evidence>
<name>A0ABV0Z1M5_9TELE</name>
<reference evidence="1 2" key="1">
    <citation type="submission" date="2021-06" db="EMBL/GenBank/DDBJ databases">
        <authorList>
            <person name="Palmer J.M."/>
        </authorList>
    </citation>
    <scope>NUCLEOTIDE SEQUENCE [LARGE SCALE GENOMIC DNA]</scope>
    <source>
        <strain evidence="1 2">AS_MEX2019</strain>
        <tissue evidence="1">Muscle</tissue>
    </source>
</reference>
<protein>
    <recommendedName>
        <fullName evidence="3">Secreted protein</fullName>
    </recommendedName>
</protein>
<evidence type="ECO:0000313" key="1">
    <source>
        <dbReference type="EMBL" id="MEQ2300068.1"/>
    </source>
</evidence>
<organism evidence="1 2">
    <name type="scientific">Ameca splendens</name>
    <dbReference type="NCBI Taxonomy" id="208324"/>
    <lineage>
        <taxon>Eukaryota</taxon>
        <taxon>Metazoa</taxon>
        <taxon>Chordata</taxon>
        <taxon>Craniata</taxon>
        <taxon>Vertebrata</taxon>
        <taxon>Euteleostomi</taxon>
        <taxon>Actinopterygii</taxon>
        <taxon>Neopterygii</taxon>
        <taxon>Teleostei</taxon>
        <taxon>Neoteleostei</taxon>
        <taxon>Acanthomorphata</taxon>
        <taxon>Ovalentaria</taxon>
        <taxon>Atherinomorphae</taxon>
        <taxon>Cyprinodontiformes</taxon>
        <taxon>Goodeidae</taxon>
        <taxon>Ameca</taxon>
    </lineage>
</organism>
<proteinExistence type="predicted"/>
<gene>
    <name evidence="1" type="ORF">AMECASPLE_021536</name>
</gene>
<accession>A0ABV0Z1M5</accession>
<dbReference type="Proteomes" id="UP001469553">
    <property type="component" value="Unassembled WGS sequence"/>
</dbReference>
<dbReference type="EMBL" id="JAHRIP010048887">
    <property type="protein sequence ID" value="MEQ2300068.1"/>
    <property type="molecule type" value="Genomic_DNA"/>
</dbReference>